<feature type="region of interest" description="Disordered" evidence="1">
    <location>
        <begin position="78"/>
        <end position="108"/>
    </location>
</feature>
<sequence>MYASLFMPDKDLHDDTNNARVYISDTIVFKRTSGGICNGWAPTINREALETRATSRSTRSETGPLDQKDVEVIEIPDGLSVPLGPSTSAKRRVESGSTGEGQHSVKRNKSEIAVPKPVYYDIPCMECLIEKYRPICEDLHIMAQKACRGKDVDNDEFQTTFKQIQMPMCLWSLIDKLRIAEMTLDLHKAELLMADATFKQVNELTKKFENIERGIRIREKNIDRLEKTVAHETELRKTMENQLHDLVNSLTKEEVENAEANEAEETQIGEEEQGNHEEAGDTLLGDEDEVNDVDAEGEDVNDGEYQESK</sequence>
<dbReference type="AlphaFoldDB" id="A0A8H4TVC5"/>
<accession>A0A8H4TVC5</accession>
<proteinExistence type="predicted"/>
<evidence type="ECO:0000313" key="3">
    <source>
        <dbReference type="Proteomes" id="UP000622797"/>
    </source>
</evidence>
<reference evidence="2" key="2">
    <citation type="submission" date="2020-05" db="EMBL/GenBank/DDBJ databases">
        <authorList>
            <person name="Kim H.-S."/>
            <person name="Proctor R.H."/>
            <person name="Brown D.W."/>
        </authorList>
    </citation>
    <scope>NUCLEOTIDE SEQUENCE</scope>
    <source>
        <strain evidence="2">NRRL 20472</strain>
    </source>
</reference>
<gene>
    <name evidence="2" type="ORF">FSARC_7460</name>
</gene>
<keyword evidence="3" id="KW-1185">Reference proteome</keyword>
<feature type="compositionally biased region" description="Acidic residues" evidence="1">
    <location>
        <begin position="284"/>
        <end position="309"/>
    </location>
</feature>
<dbReference type="EMBL" id="JABEXW010000396">
    <property type="protein sequence ID" value="KAF4964634.1"/>
    <property type="molecule type" value="Genomic_DNA"/>
</dbReference>
<comment type="caution">
    <text evidence="2">The sequence shown here is derived from an EMBL/GenBank/DDBJ whole genome shotgun (WGS) entry which is preliminary data.</text>
</comment>
<evidence type="ECO:0000256" key="1">
    <source>
        <dbReference type="SAM" id="MobiDB-lite"/>
    </source>
</evidence>
<protein>
    <submittedName>
        <fullName evidence="2">Uncharacterized protein</fullName>
    </submittedName>
</protein>
<feature type="region of interest" description="Disordered" evidence="1">
    <location>
        <begin position="255"/>
        <end position="309"/>
    </location>
</feature>
<reference evidence="2" key="1">
    <citation type="journal article" date="2020" name="BMC Genomics">
        <title>Correction to: Identification and distribution of gene clusters required for synthesis of sphingolipid metabolism inhibitors in diverse species of the filamentous fungus Fusarium.</title>
        <authorList>
            <person name="Kim H.S."/>
            <person name="Lohmar J.M."/>
            <person name="Busman M."/>
            <person name="Brown D.W."/>
            <person name="Naumann T.A."/>
            <person name="Divon H.H."/>
            <person name="Lysoe E."/>
            <person name="Uhlig S."/>
            <person name="Proctor R.H."/>
        </authorList>
    </citation>
    <scope>NUCLEOTIDE SEQUENCE</scope>
    <source>
        <strain evidence="2">NRRL 20472</strain>
    </source>
</reference>
<name>A0A8H4TVC5_9HYPO</name>
<dbReference type="Proteomes" id="UP000622797">
    <property type="component" value="Unassembled WGS sequence"/>
</dbReference>
<evidence type="ECO:0000313" key="2">
    <source>
        <dbReference type="EMBL" id="KAF4964634.1"/>
    </source>
</evidence>
<feature type="compositionally biased region" description="Acidic residues" evidence="1">
    <location>
        <begin position="256"/>
        <end position="272"/>
    </location>
</feature>
<organism evidence="2 3">
    <name type="scientific">Fusarium sarcochroum</name>
    <dbReference type="NCBI Taxonomy" id="1208366"/>
    <lineage>
        <taxon>Eukaryota</taxon>
        <taxon>Fungi</taxon>
        <taxon>Dikarya</taxon>
        <taxon>Ascomycota</taxon>
        <taxon>Pezizomycotina</taxon>
        <taxon>Sordariomycetes</taxon>
        <taxon>Hypocreomycetidae</taxon>
        <taxon>Hypocreales</taxon>
        <taxon>Nectriaceae</taxon>
        <taxon>Fusarium</taxon>
        <taxon>Fusarium lateritium species complex</taxon>
    </lineage>
</organism>